<dbReference type="GO" id="GO:0003677">
    <property type="term" value="F:DNA binding"/>
    <property type="evidence" value="ECO:0007669"/>
    <property type="project" value="InterPro"/>
</dbReference>
<dbReference type="InterPro" id="IPR013762">
    <property type="entry name" value="Integrase-like_cat_sf"/>
</dbReference>
<evidence type="ECO:0000313" key="4">
    <source>
        <dbReference type="Proteomes" id="UP000239709"/>
    </source>
</evidence>
<accession>A0A2S0MHF2</accession>
<dbReference type="GO" id="GO:0006310">
    <property type="term" value="P:DNA recombination"/>
    <property type="evidence" value="ECO:0007669"/>
    <property type="project" value="UniProtKB-KW"/>
</dbReference>
<protein>
    <recommendedName>
        <fullName evidence="5">Integrase</fullName>
    </recommendedName>
</protein>
<dbReference type="Gene3D" id="1.10.443.10">
    <property type="entry name" value="Intergrase catalytic core"/>
    <property type="match status" value="1"/>
</dbReference>
<sequence>MPAWSGYHVKSDGRAYFRPYVPKDLRPIIGPQPMVNLGMKASKEAERLALIHYIAFESMLSKRREELAAEAARPRPIPLGEMSEESRQSFAVQLAQGFNRTQHAALKGLRPREELLSLHESLSQIAGDVLSATGTEGLAWLTEAFLLAAEIPFDKTERAFRSLVFEFASALDSDFLKPSTRRLHGREAVPPPPLPRSDTAPLGAEPSRGLSVGQLIAVYTQGKERNPNGYTRKIVRCLTLFREVVGKDLPIAQLRQLHVTDFLRTICRLPSDWANRFDEGESIVGLLAAEADEVMSPTTYKDNYRAPLKAFLRDSRRDYGDVGFPALIVDGIEYTGDREAGEDKQRALRPDELKRLFESPDFALIANDPSADAAYWLPVIALFSGARPREICQLNPQTDWGFSEGIPFLLFSQATPAGKGVRKTVKTGEERRIPMHSELLRLGLPDYLGSLKQAGADRLFPTAAIKKGNPYEALGGAFTDLLKQVGLYDNAAPPGRKVLGMYIMRKTFITFAAHQRVISYEMTGHSTETTTIQRRHYITEHEPLGEPPRILRRLQHLRRWSHEQVTEVLPGSARARRAHGAGAPSRLPVAVGSH</sequence>
<dbReference type="SUPFAM" id="SSF56349">
    <property type="entry name" value="DNA breaking-rejoining enzymes"/>
    <property type="match status" value="1"/>
</dbReference>
<feature type="region of interest" description="Disordered" evidence="2">
    <location>
        <begin position="182"/>
        <end position="207"/>
    </location>
</feature>
<organism evidence="3 4">
    <name type="scientific">Ottowia oryzae</name>
    <dbReference type="NCBI Taxonomy" id="2109914"/>
    <lineage>
        <taxon>Bacteria</taxon>
        <taxon>Pseudomonadati</taxon>
        <taxon>Pseudomonadota</taxon>
        <taxon>Betaproteobacteria</taxon>
        <taxon>Burkholderiales</taxon>
        <taxon>Comamonadaceae</taxon>
        <taxon>Ottowia</taxon>
    </lineage>
</organism>
<keyword evidence="1" id="KW-0233">DNA recombination</keyword>
<name>A0A2S0MHF2_9BURK</name>
<keyword evidence="4" id="KW-1185">Reference proteome</keyword>
<dbReference type="AlphaFoldDB" id="A0A2S0MHF2"/>
<evidence type="ECO:0000256" key="1">
    <source>
        <dbReference type="ARBA" id="ARBA00023172"/>
    </source>
</evidence>
<reference evidence="3 4" key="1">
    <citation type="submission" date="2018-03" db="EMBL/GenBank/DDBJ databases">
        <title>Genome sequencing of Ottowia sp.</title>
        <authorList>
            <person name="Kim S.-J."/>
            <person name="Heo J."/>
            <person name="Kwon S.-W."/>
        </authorList>
    </citation>
    <scope>NUCLEOTIDE SEQUENCE [LARGE SCALE GENOMIC DNA]</scope>
    <source>
        <strain evidence="3 4">KADR8-3</strain>
    </source>
</reference>
<evidence type="ECO:0008006" key="5">
    <source>
        <dbReference type="Google" id="ProtNLM"/>
    </source>
</evidence>
<dbReference type="GO" id="GO:0015074">
    <property type="term" value="P:DNA integration"/>
    <property type="evidence" value="ECO:0007669"/>
    <property type="project" value="InterPro"/>
</dbReference>
<dbReference type="EMBL" id="CP027666">
    <property type="protein sequence ID" value="AVO35325.1"/>
    <property type="molecule type" value="Genomic_DNA"/>
</dbReference>
<dbReference type="InterPro" id="IPR011010">
    <property type="entry name" value="DNA_brk_join_enz"/>
</dbReference>
<dbReference type="KEGG" id="otk:C6570_14630"/>
<proteinExistence type="predicted"/>
<feature type="region of interest" description="Disordered" evidence="2">
    <location>
        <begin position="573"/>
        <end position="594"/>
    </location>
</feature>
<dbReference type="Proteomes" id="UP000239709">
    <property type="component" value="Chromosome"/>
</dbReference>
<gene>
    <name evidence="3" type="ORF">C6570_14630</name>
</gene>
<evidence type="ECO:0000256" key="2">
    <source>
        <dbReference type="SAM" id="MobiDB-lite"/>
    </source>
</evidence>
<evidence type="ECO:0000313" key="3">
    <source>
        <dbReference type="EMBL" id="AVO35325.1"/>
    </source>
</evidence>